<evidence type="ECO:0000259" key="5">
    <source>
        <dbReference type="PROSITE" id="PS50102"/>
    </source>
</evidence>
<dbReference type="STRING" id="9669.ENSMPUP00000013085"/>
<name>M3YP28_MUSPF</name>
<proteinExistence type="predicted"/>
<organism evidence="6">
    <name type="scientific">Mustela putorius furo</name>
    <name type="common">European domestic ferret</name>
    <name type="synonym">Mustela furo</name>
    <dbReference type="NCBI Taxonomy" id="9669"/>
    <lineage>
        <taxon>Eukaryota</taxon>
        <taxon>Metazoa</taxon>
        <taxon>Chordata</taxon>
        <taxon>Craniata</taxon>
        <taxon>Vertebrata</taxon>
        <taxon>Euteleostomi</taxon>
        <taxon>Mammalia</taxon>
        <taxon>Eutheria</taxon>
        <taxon>Laurasiatheria</taxon>
        <taxon>Carnivora</taxon>
        <taxon>Caniformia</taxon>
        <taxon>Musteloidea</taxon>
        <taxon>Mustelidae</taxon>
        <taxon>Mustelinae</taxon>
        <taxon>Mustela</taxon>
    </lineage>
</organism>
<dbReference type="SMART" id="SM00360">
    <property type="entry name" value="RRM"/>
    <property type="match status" value="2"/>
</dbReference>
<dbReference type="SUPFAM" id="SSF54928">
    <property type="entry name" value="RNA-binding domain, RBD"/>
    <property type="match status" value="2"/>
</dbReference>
<dbReference type="HOGENOM" id="CLU_012062_1_0_1"/>
<dbReference type="PROSITE" id="PS50102">
    <property type="entry name" value="RRM"/>
    <property type="match status" value="1"/>
</dbReference>
<feature type="region of interest" description="Disordered" evidence="4">
    <location>
        <begin position="235"/>
        <end position="310"/>
    </location>
</feature>
<evidence type="ECO:0000256" key="3">
    <source>
        <dbReference type="PROSITE-ProRule" id="PRU00176"/>
    </source>
</evidence>
<dbReference type="GO" id="GO:0000398">
    <property type="term" value="P:mRNA splicing, via spliceosome"/>
    <property type="evidence" value="ECO:0007669"/>
    <property type="project" value="TreeGrafter"/>
</dbReference>
<feature type="compositionally biased region" description="Low complexity" evidence="4">
    <location>
        <begin position="258"/>
        <end position="271"/>
    </location>
</feature>
<dbReference type="InterPro" id="IPR021662">
    <property type="entry name" value="HnRNPA1/A2_C"/>
</dbReference>
<dbReference type="Pfam" id="PF11627">
    <property type="entry name" value="HnRNPA1_LC"/>
    <property type="match status" value="1"/>
</dbReference>
<dbReference type="eggNOG" id="KOG4205">
    <property type="taxonomic scope" value="Eukaryota"/>
</dbReference>
<dbReference type="PANTHER" id="PTHR48026">
    <property type="entry name" value="HOMOLOGOUS TO DROSOPHILA SQD (SQUID) PROTEIN"/>
    <property type="match status" value="1"/>
</dbReference>
<evidence type="ECO:0000256" key="2">
    <source>
        <dbReference type="ARBA" id="ARBA00022884"/>
    </source>
</evidence>
<protein>
    <recommendedName>
        <fullName evidence="5">RRM domain-containing protein</fullName>
    </recommendedName>
</protein>
<dbReference type="FunFam" id="3.30.70.330:FF:000048">
    <property type="entry name" value="Heterogeneous nuclear ribonucleoprotein a1 isoform"/>
    <property type="match status" value="1"/>
</dbReference>
<dbReference type="InterPro" id="IPR035979">
    <property type="entry name" value="RBD_domain_sf"/>
</dbReference>
<dbReference type="Pfam" id="PF00076">
    <property type="entry name" value="RRM_1"/>
    <property type="match status" value="1"/>
</dbReference>
<accession>M3YP28</accession>
<dbReference type="InParanoid" id="M3YP28"/>
<dbReference type="AlphaFoldDB" id="M3YP28"/>
<keyword evidence="2 3" id="KW-0694">RNA-binding</keyword>
<sequence>MSKSESPKEPEQLLKLFIGGLSFHDESLRSRFEQWGLTDCVVMRDPKTKCSRGFGFVTYAAVEEVDATMNAGPDKVHGRFVEPNKTISREDFSKTWYLTVKRIFVGSIKEDTGYGKIKVIEVMTDRSFPFVTFDDRDSVNKIVIQKSHTVNGHNCEIRKALSKQEMTSASSSQRGRSGSGNFSGGCVGGFVGNDNFGHGGNFSGGGSLGGGRYSGRGDDYNGGGYGVGGPGYSGGSRDYGSGGQGNENQGSGYGGNGSYHSYNSRGGRDSNFGGGGSYNDFDNYSSQSSHFGTVKGGNFGGRSSGPCGGR</sequence>
<dbReference type="GeneTree" id="ENSGT00950000183123"/>
<feature type="domain" description="RRM" evidence="5">
    <location>
        <begin position="14"/>
        <end position="94"/>
    </location>
</feature>
<feature type="compositionally biased region" description="Gly residues" evidence="4">
    <location>
        <begin position="240"/>
        <end position="257"/>
    </location>
</feature>
<feature type="compositionally biased region" description="Gly residues" evidence="4">
    <location>
        <begin position="294"/>
        <end position="310"/>
    </location>
</feature>
<dbReference type="Gene3D" id="3.30.70.330">
    <property type="match status" value="2"/>
</dbReference>
<dbReference type="Ensembl" id="ENSMPUT00000013296.1">
    <property type="protein sequence ID" value="ENSMPUP00000013085.1"/>
    <property type="gene ID" value="ENSMPUG00000013183.1"/>
</dbReference>
<dbReference type="GO" id="GO:0071013">
    <property type="term" value="C:catalytic step 2 spliceosome"/>
    <property type="evidence" value="ECO:0007669"/>
    <property type="project" value="TreeGrafter"/>
</dbReference>
<dbReference type="InterPro" id="IPR000504">
    <property type="entry name" value="RRM_dom"/>
</dbReference>
<dbReference type="EMBL" id="AEYP01000575">
    <property type="status" value="NOT_ANNOTATED_CDS"/>
    <property type="molecule type" value="Genomic_DNA"/>
</dbReference>
<evidence type="ECO:0000256" key="4">
    <source>
        <dbReference type="SAM" id="MobiDB-lite"/>
    </source>
</evidence>
<dbReference type="PANTHER" id="PTHR48026:SF2">
    <property type="entry name" value="HETEROGENEOUS NUCLEAR RIBONUCLEOPROTEIN A1-RELATED"/>
    <property type="match status" value="1"/>
</dbReference>
<reference evidence="6" key="1">
    <citation type="submission" date="2024-06" db="UniProtKB">
        <authorList>
            <consortium name="Ensembl"/>
        </authorList>
    </citation>
    <scope>IDENTIFICATION</scope>
</reference>
<evidence type="ECO:0000313" key="6">
    <source>
        <dbReference type="Ensembl" id="ENSMPUP00000013085.1"/>
    </source>
</evidence>
<dbReference type="InterPro" id="IPR012677">
    <property type="entry name" value="Nucleotide-bd_a/b_plait_sf"/>
</dbReference>
<evidence type="ECO:0000256" key="1">
    <source>
        <dbReference type="ARBA" id="ARBA00022737"/>
    </source>
</evidence>
<dbReference type="GO" id="GO:0003730">
    <property type="term" value="F:mRNA 3'-UTR binding"/>
    <property type="evidence" value="ECO:0007669"/>
    <property type="project" value="TreeGrafter"/>
</dbReference>
<keyword evidence="1" id="KW-0677">Repeat</keyword>
<feature type="compositionally biased region" description="Polar residues" evidence="4">
    <location>
        <begin position="280"/>
        <end position="291"/>
    </location>
</feature>